<dbReference type="Pfam" id="PF13088">
    <property type="entry name" value="BNR_2"/>
    <property type="match status" value="1"/>
</dbReference>
<comment type="caution">
    <text evidence="5">The sequence shown here is derived from an EMBL/GenBank/DDBJ whole genome shotgun (WGS) entry which is preliminary data.</text>
</comment>
<evidence type="ECO:0000256" key="3">
    <source>
        <dbReference type="ARBA" id="ARBA00012733"/>
    </source>
</evidence>
<sequence length="387" mass="42344">MHILKNLFIVVFLSFLFSIKGEAQTTEQSDFSGLKKCTVFSAGDDNVNSYRIPSLLTTKDGTLLVFCEARRDSWRDKSRTDIVVKRSEDTGKTWSVMQDLTQGITGAYMDPTPILDSITGRIFLFTTFWPSEDHSGTKNRAILITSDDNGKTWSSPVDVTSTIIPAGYHIVGFGPGAGLQMSGKQFKERLVLPTRVVDSERKSAHNVAIYSDNHGRTWTMGGKGDTGDEFQIAESPAGTLVYNARIPGARMVAYSADGGGTWSKAVKEPALPGVSKGCQASVLGQGRQLYFSGIRGKAETPEYDERVGLALYKSCDGGKTWNDGMQLYDEASGYSCMSFLPDGRMAIIFETADTPGFTRKSLPGIKPLKRPAGWMRLDLLILPIINL</sequence>
<dbReference type="CDD" id="cd15482">
    <property type="entry name" value="Sialidase_non-viral"/>
    <property type="match status" value="1"/>
</dbReference>
<dbReference type="PANTHER" id="PTHR10628:SF30">
    <property type="entry name" value="EXO-ALPHA-SIALIDASE"/>
    <property type="match status" value="1"/>
</dbReference>
<dbReference type="RefSeq" id="WP_087425783.1">
    <property type="nucleotide sequence ID" value="NZ_NFII01000004.1"/>
</dbReference>
<evidence type="ECO:0000259" key="4">
    <source>
        <dbReference type="Pfam" id="PF13088"/>
    </source>
</evidence>
<dbReference type="PANTHER" id="PTHR10628">
    <property type="entry name" value="SIALIDASE"/>
    <property type="match status" value="1"/>
</dbReference>
<comment type="similarity">
    <text evidence="2">Belongs to the glycosyl hydrolase 33 family.</text>
</comment>
<dbReference type="GO" id="GO:0006689">
    <property type="term" value="P:ganglioside catabolic process"/>
    <property type="evidence" value="ECO:0007669"/>
    <property type="project" value="TreeGrafter"/>
</dbReference>
<organism evidence="5 6">
    <name type="scientific">Bacteroides clarus</name>
    <dbReference type="NCBI Taxonomy" id="626929"/>
    <lineage>
        <taxon>Bacteria</taxon>
        <taxon>Pseudomonadati</taxon>
        <taxon>Bacteroidota</taxon>
        <taxon>Bacteroidia</taxon>
        <taxon>Bacteroidales</taxon>
        <taxon>Bacteroidaceae</taxon>
        <taxon>Bacteroides</taxon>
    </lineage>
</organism>
<comment type="catalytic activity">
    <reaction evidence="1">
        <text>Hydrolysis of alpha-(2-&gt;3)-, alpha-(2-&gt;6)-, alpha-(2-&gt;8)- glycosidic linkages of terminal sialic acid residues in oligosaccharides, glycoproteins, glycolipids, colominic acid and synthetic substrates.</text>
        <dbReference type="EC" id="3.2.1.18"/>
    </reaction>
</comment>
<evidence type="ECO:0000313" key="5">
    <source>
        <dbReference type="EMBL" id="OUO01868.1"/>
    </source>
</evidence>
<proteinExistence type="inferred from homology"/>
<dbReference type="AlphaFoldDB" id="A0A1Y3Z2D5"/>
<dbReference type="InterPro" id="IPR011040">
    <property type="entry name" value="Sialidase"/>
</dbReference>
<evidence type="ECO:0000256" key="2">
    <source>
        <dbReference type="ARBA" id="ARBA00009348"/>
    </source>
</evidence>
<dbReference type="Proteomes" id="UP000195386">
    <property type="component" value="Unassembled WGS sequence"/>
</dbReference>
<dbReference type="Gene3D" id="2.120.10.10">
    <property type="match status" value="1"/>
</dbReference>
<accession>A0A1Y3Z2D5</accession>
<reference evidence="6" key="1">
    <citation type="submission" date="2017-04" db="EMBL/GenBank/DDBJ databases">
        <title>Function of individual gut microbiota members based on whole genome sequencing of pure cultures obtained from chicken caecum.</title>
        <authorList>
            <person name="Medvecky M."/>
            <person name="Cejkova D."/>
            <person name="Polansky O."/>
            <person name="Karasova D."/>
            <person name="Kubasova T."/>
            <person name="Cizek A."/>
            <person name="Rychlik I."/>
        </authorList>
    </citation>
    <scope>NUCLEOTIDE SEQUENCE [LARGE SCALE GENOMIC DNA]</scope>
    <source>
        <strain evidence="6">An43</strain>
    </source>
</reference>
<name>A0A1Y3Z2D5_9BACE</name>
<evidence type="ECO:0000313" key="6">
    <source>
        <dbReference type="Proteomes" id="UP000195386"/>
    </source>
</evidence>
<gene>
    <name evidence="5" type="ORF">B5F97_06525</name>
</gene>
<dbReference type="GO" id="GO:0016020">
    <property type="term" value="C:membrane"/>
    <property type="evidence" value="ECO:0007669"/>
    <property type="project" value="TreeGrafter"/>
</dbReference>
<dbReference type="EC" id="3.2.1.18" evidence="3"/>
<dbReference type="GO" id="GO:0009313">
    <property type="term" value="P:oligosaccharide catabolic process"/>
    <property type="evidence" value="ECO:0007669"/>
    <property type="project" value="TreeGrafter"/>
</dbReference>
<dbReference type="InterPro" id="IPR026856">
    <property type="entry name" value="Sialidase_fam"/>
</dbReference>
<protein>
    <recommendedName>
        <fullName evidence="3">exo-alpha-sialidase</fullName>
        <ecNumber evidence="3">3.2.1.18</ecNumber>
    </recommendedName>
</protein>
<dbReference type="SUPFAM" id="SSF50939">
    <property type="entry name" value="Sialidases"/>
    <property type="match status" value="1"/>
</dbReference>
<dbReference type="GO" id="GO:0005737">
    <property type="term" value="C:cytoplasm"/>
    <property type="evidence" value="ECO:0007669"/>
    <property type="project" value="TreeGrafter"/>
</dbReference>
<evidence type="ECO:0000256" key="1">
    <source>
        <dbReference type="ARBA" id="ARBA00000427"/>
    </source>
</evidence>
<dbReference type="InterPro" id="IPR036278">
    <property type="entry name" value="Sialidase_sf"/>
</dbReference>
<feature type="domain" description="Sialidase" evidence="4">
    <location>
        <begin position="110"/>
        <end position="345"/>
    </location>
</feature>
<dbReference type="GO" id="GO:0004308">
    <property type="term" value="F:exo-alpha-sialidase activity"/>
    <property type="evidence" value="ECO:0007669"/>
    <property type="project" value="UniProtKB-EC"/>
</dbReference>
<dbReference type="EMBL" id="NFII01000004">
    <property type="protein sequence ID" value="OUO01868.1"/>
    <property type="molecule type" value="Genomic_DNA"/>
</dbReference>